<dbReference type="AlphaFoldDB" id="A0A4Q1UQR2"/>
<protein>
    <submittedName>
        <fullName evidence="1">Xylose isomerase</fullName>
    </submittedName>
</protein>
<dbReference type="SUPFAM" id="SSF51658">
    <property type="entry name" value="Xylose isomerase-like"/>
    <property type="match status" value="1"/>
</dbReference>
<sequence>MMQQLKVLQSIWAMERREPDGFERTLDENLRMIAEASFDGVSIFVSSRELTQAIKQALGGTDLLVEACGLPASDDDLRRQIDFAGELGALHFNVQPDVRLRRLTDGIELIERWMKIGDGAGLPVYFETHRNRLTTDLFFTLDLLEAVPTMPLLADLSHFLVGREFAWPVSDENHRLIERILDSSWAFHGRVASREQVQIEISFPHHQMWVNLFAGWWRYGFESWRRRASFDAQLSFTCELGPRPYAITTSAANDSTDRWAEALLMRDLVTGIWAASE</sequence>
<gene>
    <name evidence="1" type="ORF">B5V01_26120</name>
</gene>
<dbReference type="InterPro" id="IPR036237">
    <property type="entry name" value="Xyl_isomerase-like_sf"/>
</dbReference>
<comment type="caution">
    <text evidence="1">The sequence shown here is derived from an EMBL/GenBank/DDBJ whole genome shotgun (WGS) entry which is preliminary data.</text>
</comment>
<dbReference type="Gene3D" id="3.20.20.150">
    <property type="entry name" value="Divalent-metal-dependent TIM barrel enzymes"/>
    <property type="match status" value="1"/>
</dbReference>
<dbReference type="Proteomes" id="UP000290444">
    <property type="component" value="Unassembled WGS sequence"/>
</dbReference>
<dbReference type="GO" id="GO:0016853">
    <property type="term" value="F:isomerase activity"/>
    <property type="evidence" value="ECO:0007669"/>
    <property type="project" value="UniProtKB-KW"/>
</dbReference>
<dbReference type="EMBL" id="MZXX01000034">
    <property type="protein sequence ID" value="RXT39491.1"/>
    <property type="molecule type" value="Genomic_DNA"/>
</dbReference>
<reference evidence="1 2" key="1">
    <citation type="submission" date="2017-03" db="EMBL/GenBank/DDBJ databases">
        <authorList>
            <person name="Safronova V.I."/>
            <person name="Sazanova A.L."/>
            <person name="Chirak E.R."/>
        </authorList>
    </citation>
    <scope>NUCLEOTIDE SEQUENCE [LARGE SCALE GENOMIC DNA]</scope>
    <source>
        <strain evidence="1 2">Opo-242</strain>
    </source>
</reference>
<accession>A0A4Q1UQR2</accession>
<evidence type="ECO:0000313" key="1">
    <source>
        <dbReference type="EMBL" id="RXT39491.1"/>
    </source>
</evidence>
<evidence type="ECO:0000313" key="2">
    <source>
        <dbReference type="Proteomes" id="UP000290444"/>
    </source>
</evidence>
<organism evidence="1 2">
    <name type="scientific">Mesorhizobium erdmanii</name>
    <dbReference type="NCBI Taxonomy" id="1777866"/>
    <lineage>
        <taxon>Bacteria</taxon>
        <taxon>Pseudomonadati</taxon>
        <taxon>Pseudomonadota</taxon>
        <taxon>Alphaproteobacteria</taxon>
        <taxon>Hyphomicrobiales</taxon>
        <taxon>Phyllobacteriaceae</taxon>
        <taxon>Mesorhizobium</taxon>
    </lineage>
</organism>
<keyword evidence="1" id="KW-0413">Isomerase</keyword>
<name>A0A4Q1UQR2_9HYPH</name>
<proteinExistence type="predicted"/>
<dbReference type="RefSeq" id="WP_164987168.1">
    <property type="nucleotide sequence ID" value="NZ_MZXX01000034.1"/>
</dbReference>